<accession>A0A2D0N528</accession>
<gene>
    <name evidence="1" type="ORF">CRP01_25430</name>
</gene>
<evidence type="ECO:0000313" key="1">
    <source>
        <dbReference type="EMBL" id="PHN03605.1"/>
    </source>
</evidence>
<dbReference type="InterPro" id="IPR046525">
    <property type="entry name" value="DUF6702"/>
</dbReference>
<dbReference type="Proteomes" id="UP000223913">
    <property type="component" value="Unassembled WGS sequence"/>
</dbReference>
<protein>
    <submittedName>
        <fullName evidence="1">Uncharacterized protein</fullName>
    </submittedName>
</protein>
<dbReference type="AlphaFoldDB" id="A0A2D0N528"/>
<comment type="caution">
    <text evidence="1">The sequence shown here is derived from an EMBL/GenBank/DDBJ whole genome shotgun (WGS) entry which is preliminary data.</text>
</comment>
<dbReference type="EMBL" id="PDUD01000030">
    <property type="protein sequence ID" value="PHN03605.1"/>
    <property type="molecule type" value="Genomic_DNA"/>
</dbReference>
<dbReference type="RefSeq" id="WP_099152932.1">
    <property type="nucleotide sequence ID" value="NZ_PDUD01000030.1"/>
</dbReference>
<evidence type="ECO:0000313" key="2">
    <source>
        <dbReference type="Proteomes" id="UP000223913"/>
    </source>
</evidence>
<proteinExistence type="predicted"/>
<keyword evidence="2" id="KW-1185">Reference proteome</keyword>
<reference evidence="1 2" key="1">
    <citation type="submission" date="2017-10" db="EMBL/GenBank/DDBJ databases">
        <title>The draft genome sequence of Lewinella nigricans NBRC 102662.</title>
        <authorList>
            <person name="Wang K."/>
        </authorList>
    </citation>
    <scope>NUCLEOTIDE SEQUENCE [LARGE SCALE GENOMIC DNA]</scope>
    <source>
        <strain evidence="1 2">NBRC 102662</strain>
    </source>
</reference>
<name>A0A2D0N528_FLAN2</name>
<dbReference type="OrthoDB" id="5735516at2"/>
<organism evidence="1 2">
    <name type="scientific">Flavilitoribacter nigricans (strain ATCC 23147 / DSM 23189 / NBRC 102662 / NCIMB 1420 / SS-2)</name>
    <name type="common">Lewinella nigricans</name>
    <dbReference type="NCBI Taxonomy" id="1122177"/>
    <lineage>
        <taxon>Bacteria</taxon>
        <taxon>Pseudomonadati</taxon>
        <taxon>Bacteroidota</taxon>
        <taxon>Saprospiria</taxon>
        <taxon>Saprospirales</taxon>
        <taxon>Lewinellaceae</taxon>
        <taxon>Flavilitoribacter</taxon>
    </lineage>
</organism>
<dbReference type="Pfam" id="PF20420">
    <property type="entry name" value="DUF6702"/>
    <property type="match status" value="1"/>
</dbReference>
<sequence length="169" mass="19379">MNFSVWISLLVMIFPFSGEPVPSHGLYLGVVQIDHSDAGTNARIMVKVFTNDLEDVIRAAHPETFERGSTETFCDRNRDPIEAYFRENLQCQINGVLKELKFLEGSQKNDVFWLQFELQAPEQWETISVRASFFMEIFSDQSNIVQVINGTDKRFARLTKAASLAEFTF</sequence>